<accession>A0AAD7L345</accession>
<dbReference type="GO" id="GO:0004519">
    <property type="term" value="F:endonuclease activity"/>
    <property type="evidence" value="ECO:0007669"/>
    <property type="project" value="UniProtKB-KW"/>
</dbReference>
<dbReference type="KEGG" id="qsa:O6P43_026819"/>
<reference evidence="1" key="1">
    <citation type="journal article" date="2023" name="Science">
        <title>Elucidation of the pathway for biosynthesis of saponin adjuvants from the soapbark tree.</title>
        <authorList>
            <person name="Reed J."/>
            <person name="Orme A."/>
            <person name="El-Demerdash A."/>
            <person name="Owen C."/>
            <person name="Martin L.B.B."/>
            <person name="Misra R.C."/>
            <person name="Kikuchi S."/>
            <person name="Rejzek M."/>
            <person name="Martin A.C."/>
            <person name="Harkess A."/>
            <person name="Leebens-Mack J."/>
            <person name="Louveau T."/>
            <person name="Stephenson M.J."/>
            <person name="Osbourn A."/>
        </authorList>
    </citation>
    <scope>NUCLEOTIDE SEQUENCE</scope>
    <source>
        <strain evidence="1">S10</strain>
    </source>
</reference>
<keyword evidence="1" id="KW-0378">Hydrolase</keyword>
<evidence type="ECO:0000313" key="2">
    <source>
        <dbReference type="Proteomes" id="UP001163823"/>
    </source>
</evidence>
<sequence length="123" mass="14617">MINILYWNVRGIRNDRSRHKLRKLKRLHKFSFVAVAKPKIPLDNLNELAGYLGFNRCCVNLDNNLWLFWEDVFSCDIIMNSGQPITLKIMHNQVSTPIFVTLVYAKCRRRDCSNLWEELMEMN</sequence>
<name>A0AAD7L345_QUISA</name>
<dbReference type="Proteomes" id="UP001163823">
    <property type="component" value="Chromosome 11"/>
</dbReference>
<comment type="caution">
    <text evidence="1">The sequence shown here is derived from an EMBL/GenBank/DDBJ whole genome shotgun (WGS) entry which is preliminary data.</text>
</comment>
<evidence type="ECO:0000313" key="1">
    <source>
        <dbReference type="EMBL" id="KAJ7950658.1"/>
    </source>
</evidence>
<gene>
    <name evidence="1" type="ORF">O6P43_026819</name>
</gene>
<proteinExistence type="predicted"/>
<keyword evidence="1" id="KW-0255">Endonuclease</keyword>
<organism evidence="1 2">
    <name type="scientific">Quillaja saponaria</name>
    <name type="common">Soap bark tree</name>
    <dbReference type="NCBI Taxonomy" id="32244"/>
    <lineage>
        <taxon>Eukaryota</taxon>
        <taxon>Viridiplantae</taxon>
        <taxon>Streptophyta</taxon>
        <taxon>Embryophyta</taxon>
        <taxon>Tracheophyta</taxon>
        <taxon>Spermatophyta</taxon>
        <taxon>Magnoliopsida</taxon>
        <taxon>eudicotyledons</taxon>
        <taxon>Gunneridae</taxon>
        <taxon>Pentapetalae</taxon>
        <taxon>rosids</taxon>
        <taxon>fabids</taxon>
        <taxon>Fabales</taxon>
        <taxon>Quillajaceae</taxon>
        <taxon>Quillaja</taxon>
    </lineage>
</organism>
<dbReference type="InterPro" id="IPR036691">
    <property type="entry name" value="Endo/exonu/phosph_ase_sf"/>
</dbReference>
<dbReference type="AlphaFoldDB" id="A0AAD7L345"/>
<dbReference type="EMBL" id="JARAOO010000011">
    <property type="protein sequence ID" value="KAJ7950658.1"/>
    <property type="molecule type" value="Genomic_DNA"/>
</dbReference>
<dbReference type="SUPFAM" id="SSF56219">
    <property type="entry name" value="DNase I-like"/>
    <property type="match status" value="1"/>
</dbReference>
<keyword evidence="1" id="KW-0540">Nuclease</keyword>
<keyword evidence="2" id="KW-1185">Reference proteome</keyword>
<protein>
    <submittedName>
        <fullName evidence="1">Endonuclease/exonuclease/phosphatase</fullName>
    </submittedName>
</protein>